<organism evidence="2 3">
    <name type="scientific">Gordonia Phage Lollipop1437</name>
    <dbReference type="NCBI Taxonomy" id="2588505"/>
    <lineage>
        <taxon>Viruses</taxon>
        <taxon>Duplodnaviria</taxon>
        <taxon>Heunggongvirae</taxon>
        <taxon>Uroviricota</taxon>
        <taxon>Caudoviricetes</taxon>
        <taxon>Zierdtviridae</taxon>
        <taxon>Emilbogenvirinae</taxon>
        <taxon>Skysandvirus</taxon>
        <taxon>Skysandvirus lollipop1437</taxon>
    </lineage>
</organism>
<name>A0A4Y6EM31_9CAUD</name>
<evidence type="ECO:0000313" key="3">
    <source>
        <dbReference type="Proteomes" id="UP000317864"/>
    </source>
</evidence>
<feature type="compositionally biased region" description="Polar residues" evidence="1">
    <location>
        <begin position="7"/>
        <end position="19"/>
    </location>
</feature>
<evidence type="ECO:0000313" key="2">
    <source>
        <dbReference type="EMBL" id="QDF19115.1"/>
    </source>
</evidence>
<dbReference type="EMBL" id="MK977699">
    <property type="protein sequence ID" value="QDF19115.1"/>
    <property type="molecule type" value="Genomic_DNA"/>
</dbReference>
<reference evidence="2 3" key="1">
    <citation type="submission" date="2019-05" db="EMBL/GenBank/DDBJ databases">
        <authorList>
            <person name="Feith S.L."/>
            <person name="Clifford K.A."/>
            <person name="Elmore F.L."/>
            <person name="Knight M.S."/>
            <person name="Le K."/>
            <person name="Lobaina D."/>
            <person name="Nougues D."/>
            <person name="Salama A."/>
            <person name="Stoeber S.D."/>
            <person name="Sweeney K.J."/>
            <person name="Truong T.G."/>
            <person name="Alvaro L.E."/>
            <person name="Isern S."/>
            <person name="Michael S.F."/>
            <person name="Monti D.L."/>
            <person name="Garlena R.A."/>
            <person name="Russell D.A."/>
            <person name="Pope W.H."/>
            <person name="Jacobs-Sera D."/>
            <person name="Hatfull G.F."/>
        </authorList>
    </citation>
    <scope>NUCLEOTIDE SEQUENCE [LARGE SCALE GENOMIC DNA]</scope>
</reference>
<dbReference type="KEGG" id="vg:65120974"/>
<accession>A0A4Y6EM31</accession>
<protein>
    <submittedName>
        <fullName evidence="2">HicA-like toxin</fullName>
    </submittedName>
</protein>
<feature type="region of interest" description="Disordered" evidence="1">
    <location>
        <begin position="1"/>
        <end position="26"/>
    </location>
</feature>
<gene>
    <name evidence="2" type="primary">11</name>
    <name evidence="2" type="ORF">SEA_LOLLIPOP1437_11</name>
</gene>
<proteinExistence type="predicted"/>
<dbReference type="GeneID" id="65120974"/>
<keyword evidence="3" id="KW-1185">Reference proteome</keyword>
<dbReference type="RefSeq" id="YP_010103118.1">
    <property type="nucleotide sequence ID" value="NC_055806.1"/>
</dbReference>
<sequence>MVRSRPGMTQSTPQSGSRSSARKAGLTGSKRYRVFVKKLVAAGAEVRKPIGQGHPRIFYRGEFVASLSWTPSDGRAEKNVLAKCRRAGMDI</sequence>
<dbReference type="Proteomes" id="UP000317864">
    <property type="component" value="Segment"/>
</dbReference>
<evidence type="ECO:0000256" key="1">
    <source>
        <dbReference type="SAM" id="MobiDB-lite"/>
    </source>
</evidence>